<keyword evidence="3 7" id="KW-0133">Cell shape</keyword>
<keyword evidence="5 7" id="KW-0131">Cell cycle</keyword>
<dbReference type="EC" id="6.3.2.13" evidence="7"/>
<feature type="binding site" evidence="7">
    <location>
        <begin position="421"/>
        <end position="424"/>
    </location>
    <ligand>
        <name>meso-2,6-diaminopimelate</name>
        <dbReference type="ChEBI" id="CHEBI:57791"/>
    </ligand>
</feature>
<reference evidence="12 13" key="1">
    <citation type="submission" date="2019-03" db="EMBL/GenBank/DDBJ databases">
        <title>Metabolic reconstructions from genomes of highly enriched 'Candidatus Accumulibacter' and 'Candidatus Competibacter' bioreactor populations.</title>
        <authorList>
            <person name="Annavajhala M.K."/>
            <person name="Welles L."/>
            <person name="Abbas B."/>
            <person name="Sorokin D."/>
            <person name="Park H."/>
            <person name="Van Loosdrecht M."/>
            <person name="Chandran K."/>
        </authorList>
    </citation>
    <scope>NUCLEOTIDE SEQUENCE [LARGE SCALE GENOMIC DNA]</scope>
    <source>
        <strain evidence="12 13">SBR_G</strain>
    </source>
</reference>
<feature type="binding site" evidence="7">
    <location>
        <position position="198"/>
    </location>
    <ligand>
        <name>UDP-N-acetyl-alpha-D-muramoyl-L-alanyl-D-glutamate</name>
        <dbReference type="ChEBI" id="CHEBI:83900"/>
    </ligand>
</feature>
<comment type="pathway">
    <text evidence="7 8">Cell wall biogenesis; peptidoglycan biosynthesis.</text>
</comment>
<feature type="binding site" evidence="7">
    <location>
        <position position="196"/>
    </location>
    <ligand>
        <name>UDP-N-acetyl-alpha-D-muramoyl-L-alanyl-D-glutamate</name>
        <dbReference type="ChEBI" id="CHEBI:83900"/>
    </ligand>
</feature>
<dbReference type="Proteomes" id="UP000760480">
    <property type="component" value="Unassembled WGS sequence"/>
</dbReference>
<evidence type="ECO:0000256" key="4">
    <source>
        <dbReference type="ARBA" id="ARBA00022984"/>
    </source>
</evidence>
<dbReference type="Pfam" id="PF02875">
    <property type="entry name" value="Mur_ligase_C"/>
    <property type="match status" value="1"/>
</dbReference>
<dbReference type="InterPro" id="IPR004101">
    <property type="entry name" value="Mur_ligase_C"/>
</dbReference>
<comment type="catalytic activity">
    <reaction evidence="7">
        <text>UDP-N-acetyl-alpha-D-muramoyl-L-alanyl-D-glutamate + meso-2,6-diaminopimelate + ATP = UDP-N-acetyl-alpha-D-muramoyl-L-alanyl-gamma-D-glutamyl-meso-2,6-diaminopimelate + ADP + phosphate + H(+)</text>
        <dbReference type="Rhea" id="RHEA:23676"/>
        <dbReference type="ChEBI" id="CHEBI:15378"/>
        <dbReference type="ChEBI" id="CHEBI:30616"/>
        <dbReference type="ChEBI" id="CHEBI:43474"/>
        <dbReference type="ChEBI" id="CHEBI:57791"/>
        <dbReference type="ChEBI" id="CHEBI:83900"/>
        <dbReference type="ChEBI" id="CHEBI:83905"/>
        <dbReference type="ChEBI" id="CHEBI:456216"/>
        <dbReference type="EC" id="6.3.2.13"/>
    </reaction>
</comment>
<dbReference type="EMBL" id="SPMZ01000012">
    <property type="protein sequence ID" value="NMQ18434.1"/>
    <property type="molecule type" value="Genomic_DNA"/>
</dbReference>
<feature type="binding site" evidence="7">
    <location>
        <begin position="120"/>
        <end position="126"/>
    </location>
    <ligand>
        <name>ATP</name>
        <dbReference type="ChEBI" id="CHEBI:30616"/>
    </ligand>
</feature>
<dbReference type="PANTHER" id="PTHR23135">
    <property type="entry name" value="MUR LIGASE FAMILY MEMBER"/>
    <property type="match status" value="1"/>
</dbReference>
<dbReference type="SUPFAM" id="SSF53623">
    <property type="entry name" value="MurD-like peptide ligases, catalytic domain"/>
    <property type="match status" value="1"/>
</dbReference>
<feature type="modified residue" description="N6-carboxylysine" evidence="7">
    <location>
        <position position="230"/>
    </location>
</feature>
<feature type="domain" description="Mur ligase central" evidence="11">
    <location>
        <begin position="118"/>
        <end position="324"/>
    </location>
</feature>
<dbReference type="HAMAP" id="MF_00208">
    <property type="entry name" value="MurE"/>
    <property type="match status" value="1"/>
</dbReference>
<feature type="domain" description="Mur ligase C-terminal" evidence="10">
    <location>
        <begin position="347"/>
        <end position="474"/>
    </location>
</feature>
<evidence type="ECO:0000313" key="12">
    <source>
        <dbReference type="EMBL" id="NMQ18434.1"/>
    </source>
</evidence>
<proteinExistence type="inferred from homology"/>
<dbReference type="PANTHER" id="PTHR23135:SF4">
    <property type="entry name" value="UDP-N-ACETYLMURAMOYL-L-ALANYL-D-GLUTAMATE--2,6-DIAMINOPIMELATE LIGASE MURE HOMOLOG, CHLOROPLASTIC"/>
    <property type="match status" value="1"/>
</dbReference>
<evidence type="ECO:0000256" key="2">
    <source>
        <dbReference type="ARBA" id="ARBA00022618"/>
    </source>
</evidence>
<comment type="subcellular location">
    <subcellularLocation>
        <location evidence="7 8">Cytoplasm</location>
    </subcellularLocation>
</comment>
<feature type="short sequence motif" description="Meso-diaminopimelate recognition motif" evidence="7">
    <location>
        <begin position="421"/>
        <end position="424"/>
    </location>
</feature>
<evidence type="ECO:0000256" key="1">
    <source>
        <dbReference type="ARBA" id="ARBA00005898"/>
    </source>
</evidence>
<feature type="binding site" evidence="7">
    <location>
        <position position="35"/>
    </location>
    <ligand>
        <name>UDP-N-acetyl-alpha-D-muramoyl-L-alanyl-D-glutamate</name>
        <dbReference type="ChEBI" id="CHEBI:83900"/>
    </ligand>
</feature>
<keyword evidence="7" id="KW-0547">Nucleotide-binding</keyword>
<evidence type="ECO:0000259" key="11">
    <source>
        <dbReference type="Pfam" id="PF08245"/>
    </source>
</evidence>
<evidence type="ECO:0000256" key="5">
    <source>
        <dbReference type="ARBA" id="ARBA00023306"/>
    </source>
</evidence>
<keyword evidence="7 12" id="KW-0436">Ligase</keyword>
<evidence type="ECO:0000259" key="10">
    <source>
        <dbReference type="Pfam" id="PF02875"/>
    </source>
</evidence>
<feature type="binding site" evidence="7">
    <location>
        <position position="190"/>
    </location>
    <ligand>
        <name>UDP-N-acetyl-alpha-D-muramoyl-L-alanyl-D-glutamate</name>
        <dbReference type="ChEBI" id="CHEBI:83900"/>
    </ligand>
</feature>
<dbReference type="Pfam" id="PF01225">
    <property type="entry name" value="Mur_ligase"/>
    <property type="match status" value="1"/>
</dbReference>
<feature type="binding site" evidence="7">
    <location>
        <begin position="163"/>
        <end position="164"/>
    </location>
    <ligand>
        <name>UDP-N-acetyl-alpha-D-muramoyl-L-alanyl-D-glutamate</name>
        <dbReference type="ChEBI" id="CHEBI:83900"/>
    </ligand>
</feature>
<dbReference type="InterPro" id="IPR005761">
    <property type="entry name" value="UDP-N-AcMur-Glu-dNH2Pim_ligase"/>
</dbReference>
<dbReference type="InterPro" id="IPR036565">
    <property type="entry name" value="Mur-like_cat_sf"/>
</dbReference>
<dbReference type="RefSeq" id="WP_169247696.1">
    <property type="nucleotide sequence ID" value="NZ_SPMZ01000012.1"/>
</dbReference>
<keyword evidence="4 7" id="KW-0573">Peptidoglycan synthesis</keyword>
<evidence type="ECO:0000313" key="13">
    <source>
        <dbReference type="Proteomes" id="UP000760480"/>
    </source>
</evidence>
<evidence type="ECO:0000256" key="3">
    <source>
        <dbReference type="ARBA" id="ARBA00022960"/>
    </source>
</evidence>
<dbReference type="NCBIfam" id="NF001126">
    <property type="entry name" value="PRK00139.1-4"/>
    <property type="match status" value="1"/>
</dbReference>
<sequence>MRGAAWPTLGSLLAGFAEVPAHLADRSVTGLASDSRAVQPGDLFFAVRGGRRHGLEFIDAVRAAGALAVVWEPPHAGVLPVGEAAPPLLAVPELRQRMGLIASRFHDAPSERLRVVGITGTDGKTSCAHFIAQALSDVEHGPCGILGTLGVGEYGRTEPSPHTTPDPLAVQGWLAQLAAAGRRYAVMEVSSHALDQGRVNGVEFAVAGLTHLTRDHLDYHGTPEAYAAAKRRLFHDHQPGRAVLNLNDAFGRALAAERRGSTEVIAYGLGERPVHADRFVWGEDLALTPAGLRLRIRSSWGDGELSAGLLGRFNASNLLAALATLLALDLPLPEALARLTRTATVPGRMERLAGGPSRPLAVVDYAHTPHALEQALRALREHGGGRLWCVFGCGGDRDAGKRPLMGAAAERWADRVTITDDNPRGEDPQRIVRDIQAGMRHPEMAAVIRDRRTAIAHTLAEAAPGDIVLIAGKGHEDVQIVGAEKRPFSDRDVARECLSSAGQMETA</sequence>
<feature type="domain" description="Mur ligase N-terminal catalytic" evidence="9">
    <location>
        <begin position="28"/>
        <end position="106"/>
    </location>
</feature>
<dbReference type="SUPFAM" id="SSF53244">
    <property type="entry name" value="MurD-like peptide ligases, peptide-binding domain"/>
    <property type="match status" value="1"/>
</dbReference>
<keyword evidence="7" id="KW-0963">Cytoplasm</keyword>
<feature type="binding site" evidence="7">
    <location>
        <position position="472"/>
    </location>
    <ligand>
        <name>meso-2,6-diaminopimelate</name>
        <dbReference type="ChEBI" id="CHEBI:57791"/>
    </ligand>
</feature>
<keyword evidence="13" id="KW-1185">Reference proteome</keyword>
<dbReference type="InterPro" id="IPR000713">
    <property type="entry name" value="Mur_ligase_N"/>
</dbReference>
<dbReference type="Gene3D" id="3.90.190.20">
    <property type="entry name" value="Mur ligase, C-terminal domain"/>
    <property type="match status" value="1"/>
</dbReference>
<evidence type="ECO:0000256" key="7">
    <source>
        <dbReference type="HAMAP-Rule" id="MF_00208"/>
    </source>
</evidence>
<comment type="caution">
    <text evidence="12">The sequence shown here is derived from an EMBL/GenBank/DDBJ whole genome shotgun (WGS) entry which is preliminary data.</text>
</comment>
<keyword evidence="2 7" id="KW-0132">Cell division</keyword>
<organism evidence="12 13">
    <name type="scientific">Candidatus Competibacter phosphatis</name>
    <dbReference type="NCBI Taxonomy" id="221280"/>
    <lineage>
        <taxon>Bacteria</taxon>
        <taxon>Pseudomonadati</taxon>
        <taxon>Pseudomonadota</taxon>
        <taxon>Gammaproteobacteria</taxon>
        <taxon>Candidatus Competibacteraceae</taxon>
        <taxon>Candidatus Competibacter</taxon>
    </lineage>
</organism>
<keyword evidence="7" id="KW-0460">Magnesium</keyword>
<evidence type="ECO:0000256" key="8">
    <source>
        <dbReference type="RuleBase" id="RU004135"/>
    </source>
</evidence>
<evidence type="ECO:0000256" key="6">
    <source>
        <dbReference type="ARBA" id="ARBA00023316"/>
    </source>
</evidence>
<feature type="binding site" evidence="7">
    <location>
        <position position="397"/>
    </location>
    <ligand>
        <name>meso-2,6-diaminopimelate</name>
        <dbReference type="ChEBI" id="CHEBI:57791"/>
    </ligand>
</feature>
<dbReference type="Gene3D" id="3.40.1390.10">
    <property type="entry name" value="MurE/MurF, N-terminal domain"/>
    <property type="match status" value="1"/>
</dbReference>
<name>A0ABX1TJY8_9GAMM</name>
<dbReference type="InterPro" id="IPR036615">
    <property type="entry name" value="Mur_ligase_C_dom_sf"/>
</dbReference>
<evidence type="ECO:0000259" key="9">
    <source>
        <dbReference type="Pfam" id="PF01225"/>
    </source>
</evidence>
<comment type="similarity">
    <text evidence="1 7">Belongs to the MurCDEF family. MurE subfamily.</text>
</comment>
<gene>
    <name evidence="7" type="primary">murE</name>
    <name evidence="12" type="ORF">E4P82_04015</name>
</gene>
<dbReference type="NCBIfam" id="TIGR01085">
    <property type="entry name" value="murE"/>
    <property type="match status" value="1"/>
</dbReference>
<dbReference type="SUPFAM" id="SSF63418">
    <property type="entry name" value="MurE/MurF N-terminal domain"/>
    <property type="match status" value="1"/>
</dbReference>
<comment type="caution">
    <text evidence="7">Lacks conserved residue(s) required for the propagation of feature annotation.</text>
</comment>
<comment type="PTM">
    <text evidence="7">Carboxylation is probably crucial for Mg(2+) binding and, consequently, for the gamma-phosphate positioning of ATP.</text>
</comment>
<feature type="binding site" evidence="7">
    <location>
        <position position="476"/>
    </location>
    <ligand>
        <name>meso-2,6-diaminopimelate</name>
        <dbReference type="ChEBI" id="CHEBI:57791"/>
    </ligand>
</feature>
<comment type="function">
    <text evidence="7">Catalyzes the addition of meso-diaminopimelic acid to the nucleotide precursor UDP-N-acetylmuramoyl-L-alanyl-D-glutamate (UMAG) in the biosynthesis of bacterial cell-wall peptidoglycan.</text>
</comment>
<keyword evidence="7" id="KW-0067">ATP-binding</keyword>
<dbReference type="Pfam" id="PF08245">
    <property type="entry name" value="Mur_ligase_M"/>
    <property type="match status" value="1"/>
</dbReference>
<accession>A0ABX1TJY8</accession>
<dbReference type="InterPro" id="IPR013221">
    <property type="entry name" value="Mur_ligase_cen"/>
</dbReference>
<dbReference type="GO" id="GO:0008765">
    <property type="term" value="F:UDP-N-acetylmuramoylalanyl-D-glutamate-2,6-diaminopimelate ligase activity"/>
    <property type="evidence" value="ECO:0007669"/>
    <property type="project" value="UniProtKB-EC"/>
</dbReference>
<dbReference type="Gene3D" id="3.40.1190.10">
    <property type="entry name" value="Mur-like, catalytic domain"/>
    <property type="match status" value="1"/>
</dbReference>
<comment type="cofactor">
    <cofactor evidence="7">
        <name>Mg(2+)</name>
        <dbReference type="ChEBI" id="CHEBI:18420"/>
    </cofactor>
</comment>
<dbReference type="InterPro" id="IPR035911">
    <property type="entry name" value="MurE/MurF_N"/>
</dbReference>
<dbReference type="NCBIfam" id="NF001124">
    <property type="entry name" value="PRK00139.1-2"/>
    <property type="match status" value="1"/>
</dbReference>
<protein>
    <recommendedName>
        <fullName evidence="7">UDP-N-acetylmuramoyl-L-alanyl-D-glutamate--2,6-diaminopimelate ligase</fullName>
        <ecNumber evidence="7">6.3.2.13</ecNumber>
    </recommendedName>
    <alternativeName>
        <fullName evidence="7">Meso-A2pm-adding enzyme</fullName>
    </alternativeName>
    <alternativeName>
        <fullName evidence="7">Meso-diaminopimelate-adding enzyme</fullName>
    </alternativeName>
    <alternativeName>
        <fullName evidence="7">UDP-MurNAc-L-Ala-D-Glu:meso-diaminopimelate ligase</fullName>
    </alternativeName>
    <alternativeName>
        <fullName evidence="7">UDP-MurNAc-tripeptide synthetase</fullName>
    </alternativeName>
    <alternativeName>
        <fullName evidence="7">UDP-N-acetylmuramyl-tripeptide synthetase</fullName>
    </alternativeName>
</protein>
<keyword evidence="6 7" id="KW-0961">Cell wall biogenesis/degradation</keyword>